<keyword evidence="6 12" id="KW-0347">Helicase</keyword>
<dbReference type="InterPro" id="IPR007694">
    <property type="entry name" value="DNA_helicase_DnaB-like_C"/>
</dbReference>
<accession>A0A0R2QK30</accession>
<dbReference type="InterPro" id="IPR027417">
    <property type="entry name" value="P-loop_NTPase"/>
</dbReference>
<comment type="function">
    <text evidence="12">The main replicative DNA helicase, it participates in initiation and elongation during chromosome replication. Travels ahead of the DNA replisome, separating dsDNA into templates for DNA synthesis. A processive ATP-dependent 5'-3' DNA helicase it has DNA-dependent ATPase activity.</text>
</comment>
<dbReference type="PANTHER" id="PTHR30153:SF2">
    <property type="entry name" value="REPLICATIVE DNA HELICASE"/>
    <property type="match status" value="1"/>
</dbReference>
<evidence type="ECO:0000256" key="8">
    <source>
        <dbReference type="ARBA" id="ARBA00023125"/>
    </source>
</evidence>
<dbReference type="EMBL" id="LIBJ01000008">
    <property type="protein sequence ID" value="KRO49467.1"/>
    <property type="molecule type" value="Genomic_DNA"/>
</dbReference>
<evidence type="ECO:0000256" key="4">
    <source>
        <dbReference type="ARBA" id="ARBA00022741"/>
    </source>
</evidence>
<evidence type="ECO:0000256" key="9">
    <source>
        <dbReference type="ARBA" id="ARBA00023235"/>
    </source>
</evidence>
<feature type="domain" description="SF4 helicase" evidence="14">
    <location>
        <begin position="192"/>
        <end position="457"/>
    </location>
</feature>
<feature type="region of interest" description="Disordered" evidence="13">
    <location>
        <begin position="1"/>
        <end position="23"/>
    </location>
</feature>
<comment type="caution">
    <text evidence="15">The sequence shown here is derived from an EMBL/GenBank/DDBJ whole genome shotgun (WGS) entry which is preliminary data.</text>
</comment>
<protein>
    <recommendedName>
        <fullName evidence="11 12">Replicative DNA helicase</fullName>
        <ecNumber evidence="11 12">5.6.2.3</ecNumber>
    </recommendedName>
</protein>
<keyword evidence="7 12" id="KW-0067">ATP-binding</keyword>
<keyword evidence="4 12" id="KW-0547">Nucleotide-binding</keyword>
<evidence type="ECO:0000313" key="15">
    <source>
        <dbReference type="EMBL" id="KRO49467.1"/>
    </source>
</evidence>
<gene>
    <name evidence="15" type="ORF">ABR75_09215</name>
</gene>
<dbReference type="SUPFAM" id="SSF52540">
    <property type="entry name" value="P-loop containing nucleoside triphosphate hydrolases"/>
    <property type="match status" value="1"/>
</dbReference>
<dbReference type="InterPro" id="IPR036185">
    <property type="entry name" value="DNA_heli_DnaB-like_N_sf"/>
</dbReference>
<dbReference type="FunFam" id="1.10.860.10:FF:000001">
    <property type="entry name" value="Replicative DNA helicase"/>
    <property type="match status" value="1"/>
</dbReference>
<evidence type="ECO:0000256" key="12">
    <source>
        <dbReference type="RuleBase" id="RU362085"/>
    </source>
</evidence>
<dbReference type="GO" id="GO:0005829">
    <property type="term" value="C:cytosol"/>
    <property type="evidence" value="ECO:0007669"/>
    <property type="project" value="TreeGrafter"/>
</dbReference>
<evidence type="ECO:0000256" key="7">
    <source>
        <dbReference type="ARBA" id="ARBA00022840"/>
    </source>
</evidence>
<reference evidence="15 16" key="1">
    <citation type="submission" date="2015-10" db="EMBL/GenBank/DDBJ databases">
        <title>Metagenome-Assembled Genomes uncover a global brackish microbiome.</title>
        <authorList>
            <person name="Hugerth L.W."/>
            <person name="Larsson J."/>
            <person name="Alneberg J."/>
            <person name="Lindh M.V."/>
            <person name="Legrand C."/>
            <person name="Pinhassi J."/>
            <person name="Andersson A.F."/>
        </authorList>
    </citation>
    <scope>NUCLEOTIDE SEQUENCE [LARGE SCALE GENOMIC DNA]</scope>
    <source>
        <strain evidence="15">BACL6 MAG-120924-bin43</strain>
    </source>
</reference>
<feature type="compositionally biased region" description="Polar residues" evidence="13">
    <location>
        <begin position="1"/>
        <end position="20"/>
    </location>
</feature>
<keyword evidence="2 12" id="KW-0639">Primosome</keyword>
<dbReference type="EC" id="5.6.2.3" evidence="11 12"/>
<evidence type="ECO:0000256" key="5">
    <source>
        <dbReference type="ARBA" id="ARBA00022801"/>
    </source>
</evidence>
<dbReference type="Pfam" id="PF03796">
    <property type="entry name" value="DnaB_C"/>
    <property type="match status" value="1"/>
</dbReference>
<evidence type="ECO:0000313" key="16">
    <source>
        <dbReference type="Proteomes" id="UP000051017"/>
    </source>
</evidence>
<dbReference type="InterPro" id="IPR016136">
    <property type="entry name" value="DNA_helicase_N/primase_C"/>
</dbReference>
<keyword evidence="3 12" id="KW-0235">DNA replication</keyword>
<evidence type="ECO:0000256" key="1">
    <source>
        <dbReference type="ARBA" id="ARBA00008428"/>
    </source>
</evidence>
<dbReference type="GO" id="GO:0043139">
    <property type="term" value="F:5'-3' DNA helicase activity"/>
    <property type="evidence" value="ECO:0007669"/>
    <property type="project" value="UniProtKB-EC"/>
</dbReference>
<dbReference type="GO" id="GO:1990077">
    <property type="term" value="C:primosome complex"/>
    <property type="evidence" value="ECO:0007669"/>
    <property type="project" value="UniProtKB-UniRule"/>
</dbReference>
<dbReference type="InterPro" id="IPR007692">
    <property type="entry name" value="DNA_helicase_DnaB"/>
</dbReference>
<dbReference type="NCBIfam" id="TIGR00665">
    <property type="entry name" value="DnaB"/>
    <property type="match status" value="1"/>
</dbReference>
<dbReference type="CDD" id="cd00984">
    <property type="entry name" value="DnaB_C"/>
    <property type="match status" value="1"/>
</dbReference>
<comment type="catalytic activity">
    <reaction evidence="10 12">
        <text>ATP + H2O = ADP + phosphate + H(+)</text>
        <dbReference type="Rhea" id="RHEA:13065"/>
        <dbReference type="ChEBI" id="CHEBI:15377"/>
        <dbReference type="ChEBI" id="CHEBI:15378"/>
        <dbReference type="ChEBI" id="CHEBI:30616"/>
        <dbReference type="ChEBI" id="CHEBI:43474"/>
        <dbReference type="ChEBI" id="CHEBI:456216"/>
        <dbReference type="EC" id="5.6.2.3"/>
    </reaction>
</comment>
<evidence type="ECO:0000256" key="2">
    <source>
        <dbReference type="ARBA" id="ARBA00022515"/>
    </source>
</evidence>
<keyword evidence="5 12" id="KW-0378">Hydrolase</keyword>
<dbReference type="Gene3D" id="3.40.50.300">
    <property type="entry name" value="P-loop containing nucleotide triphosphate hydrolases"/>
    <property type="match status" value="1"/>
</dbReference>
<sequence>MSLAGESNNDTRPVQRSTQRVPPHNLDAEASLLGAMLLSRDAVAAALERGVLPDEFYKPIHRHIFDAIRSLNTGGEPVDAVTVAEELRRAGTLDTIGGLDALLTLQNATPAITSADRYAKIVRDTARLRRLIGAASDIAEIAFNEPDDVDKAIDDAESKIFDIGESHIGDNAEKVNVLIDQAIEKLQTLVDNKGAITGVPTGIAELDKVLLGLQPGTLNIIGARPAMGKSAFALGLAVHAAQTLMQPVLFFSLEMGKAELAQRILSSEARVDSTLLRTGRPSANDWTKISHAVGRLDIPLIIDDSAGTSVGQIRAKARRTISRDGGLSLIVIDYLQLMGGDGRPENRQLEVSEISRKLKLLAREFNVPVLALSQLSRQLESRTDKHPTLSDLRESGALEQDADVVMFLYRAEIYDQDPNLKGLAEINVAKHRAGPLGTARLAWLSTYTRFEGVASDPVVDAALRN</sequence>
<dbReference type="Gene3D" id="1.10.860.10">
    <property type="entry name" value="DNAb Helicase, Chain A"/>
    <property type="match status" value="1"/>
</dbReference>
<keyword evidence="9" id="KW-0413">Isomerase</keyword>
<evidence type="ECO:0000256" key="11">
    <source>
        <dbReference type="NCBIfam" id="TIGR00665"/>
    </source>
</evidence>
<evidence type="ECO:0000259" key="14">
    <source>
        <dbReference type="PROSITE" id="PS51199"/>
    </source>
</evidence>
<evidence type="ECO:0000256" key="13">
    <source>
        <dbReference type="SAM" id="MobiDB-lite"/>
    </source>
</evidence>
<dbReference type="GO" id="GO:0003677">
    <property type="term" value="F:DNA binding"/>
    <property type="evidence" value="ECO:0007669"/>
    <property type="project" value="UniProtKB-UniRule"/>
</dbReference>
<dbReference type="Pfam" id="PF00772">
    <property type="entry name" value="DnaB"/>
    <property type="match status" value="1"/>
</dbReference>
<dbReference type="PANTHER" id="PTHR30153">
    <property type="entry name" value="REPLICATIVE DNA HELICASE DNAB"/>
    <property type="match status" value="1"/>
</dbReference>
<dbReference type="GO" id="GO:0005524">
    <property type="term" value="F:ATP binding"/>
    <property type="evidence" value="ECO:0007669"/>
    <property type="project" value="UniProtKB-UniRule"/>
</dbReference>
<dbReference type="GO" id="GO:0006269">
    <property type="term" value="P:DNA replication, synthesis of primer"/>
    <property type="evidence" value="ECO:0007669"/>
    <property type="project" value="UniProtKB-UniRule"/>
</dbReference>
<keyword evidence="8 12" id="KW-0238">DNA-binding</keyword>
<dbReference type="AlphaFoldDB" id="A0A0R2QK30"/>
<comment type="similarity">
    <text evidence="1 12">Belongs to the helicase family. DnaB subfamily.</text>
</comment>
<evidence type="ECO:0000256" key="10">
    <source>
        <dbReference type="ARBA" id="ARBA00048954"/>
    </source>
</evidence>
<dbReference type="SUPFAM" id="SSF48024">
    <property type="entry name" value="N-terminal domain of DnaB helicase"/>
    <property type="match status" value="1"/>
</dbReference>
<dbReference type="Proteomes" id="UP000051017">
    <property type="component" value="Unassembled WGS sequence"/>
</dbReference>
<dbReference type="InterPro" id="IPR007693">
    <property type="entry name" value="DNA_helicase_DnaB-like_N"/>
</dbReference>
<evidence type="ECO:0000256" key="3">
    <source>
        <dbReference type="ARBA" id="ARBA00022705"/>
    </source>
</evidence>
<proteinExistence type="inferred from homology"/>
<organism evidence="15 16">
    <name type="scientific">Acidimicrobiia bacterium BACL6 MAG-120924-bin43</name>
    <dbReference type="NCBI Taxonomy" id="1655583"/>
    <lineage>
        <taxon>Bacteria</taxon>
        <taxon>Bacillati</taxon>
        <taxon>Actinomycetota</taxon>
        <taxon>Acidimicrobiia</taxon>
        <taxon>acIV cluster</taxon>
    </lineage>
</organism>
<name>A0A0R2QK30_9ACTN</name>
<dbReference type="PROSITE" id="PS51199">
    <property type="entry name" value="SF4_HELICASE"/>
    <property type="match status" value="1"/>
</dbReference>
<dbReference type="GO" id="GO:0016887">
    <property type="term" value="F:ATP hydrolysis activity"/>
    <property type="evidence" value="ECO:0007669"/>
    <property type="project" value="RHEA"/>
</dbReference>
<evidence type="ECO:0000256" key="6">
    <source>
        <dbReference type="ARBA" id="ARBA00022806"/>
    </source>
</evidence>